<gene>
    <name evidence="1" type="ORF">G2W53_012987</name>
</gene>
<dbReference type="InterPro" id="IPR042575">
    <property type="entry name" value="UBAP1_C"/>
</dbReference>
<name>A0A834U473_9FABA</name>
<dbReference type="Proteomes" id="UP000634136">
    <property type="component" value="Unassembled WGS sequence"/>
</dbReference>
<reference evidence="1" key="1">
    <citation type="submission" date="2020-09" db="EMBL/GenBank/DDBJ databases">
        <title>Genome-Enabled Discovery of Anthraquinone Biosynthesis in Senna tora.</title>
        <authorList>
            <person name="Kang S.-H."/>
            <person name="Pandey R.P."/>
            <person name="Lee C.-M."/>
            <person name="Sim J.-S."/>
            <person name="Jeong J.-T."/>
            <person name="Choi B.-S."/>
            <person name="Jung M."/>
            <person name="Ginzburg D."/>
            <person name="Zhao K."/>
            <person name="Won S.Y."/>
            <person name="Oh T.-J."/>
            <person name="Yu Y."/>
            <person name="Kim N.-H."/>
            <person name="Lee O.R."/>
            <person name="Lee T.-H."/>
            <person name="Bashyal P."/>
            <person name="Kim T.-S."/>
            <person name="Lee W.-H."/>
            <person name="Kawkins C."/>
            <person name="Kim C.-K."/>
            <person name="Kim J.S."/>
            <person name="Ahn B.O."/>
            <person name="Rhee S.Y."/>
            <person name="Sohng J.K."/>
        </authorList>
    </citation>
    <scope>NUCLEOTIDE SEQUENCE</scope>
    <source>
        <tissue evidence="1">Leaf</tissue>
    </source>
</reference>
<dbReference type="InterPro" id="IPR038870">
    <property type="entry name" value="UBAP1"/>
</dbReference>
<keyword evidence="2" id="KW-1185">Reference proteome</keyword>
<dbReference type="GO" id="GO:0043130">
    <property type="term" value="F:ubiquitin binding"/>
    <property type="evidence" value="ECO:0007669"/>
    <property type="project" value="InterPro"/>
</dbReference>
<accession>A0A834U473</accession>
<dbReference type="PANTHER" id="PTHR15960">
    <property type="entry name" value="LD44032P"/>
    <property type="match status" value="1"/>
</dbReference>
<dbReference type="PANTHER" id="PTHR15960:SF5">
    <property type="entry name" value="LD44032P"/>
    <property type="match status" value="1"/>
</dbReference>
<dbReference type="GO" id="GO:0000813">
    <property type="term" value="C:ESCRT I complex"/>
    <property type="evidence" value="ECO:0007669"/>
    <property type="project" value="InterPro"/>
</dbReference>
<comment type="caution">
    <text evidence="1">The sequence shown here is derived from an EMBL/GenBank/DDBJ whole genome shotgun (WGS) entry which is preliminary data.</text>
</comment>
<proteinExistence type="predicted"/>
<evidence type="ECO:0000313" key="1">
    <source>
        <dbReference type="EMBL" id="KAF7830654.1"/>
    </source>
</evidence>
<dbReference type="Gene3D" id="1.20.120.1920">
    <property type="entry name" value="UBAP1 SOUBA domain"/>
    <property type="match status" value="1"/>
</dbReference>
<dbReference type="GO" id="GO:0043162">
    <property type="term" value="P:ubiquitin-dependent protein catabolic process via the multivesicular body sorting pathway"/>
    <property type="evidence" value="ECO:0007669"/>
    <property type="project" value="InterPro"/>
</dbReference>
<dbReference type="OrthoDB" id="2018023at2759"/>
<dbReference type="EMBL" id="JAAIUW010000005">
    <property type="protein sequence ID" value="KAF7830654.1"/>
    <property type="molecule type" value="Genomic_DNA"/>
</dbReference>
<organism evidence="1 2">
    <name type="scientific">Senna tora</name>
    <dbReference type="NCBI Taxonomy" id="362788"/>
    <lineage>
        <taxon>Eukaryota</taxon>
        <taxon>Viridiplantae</taxon>
        <taxon>Streptophyta</taxon>
        <taxon>Embryophyta</taxon>
        <taxon>Tracheophyta</taxon>
        <taxon>Spermatophyta</taxon>
        <taxon>Magnoliopsida</taxon>
        <taxon>eudicotyledons</taxon>
        <taxon>Gunneridae</taxon>
        <taxon>Pentapetalae</taxon>
        <taxon>rosids</taxon>
        <taxon>fabids</taxon>
        <taxon>Fabales</taxon>
        <taxon>Fabaceae</taxon>
        <taxon>Caesalpinioideae</taxon>
        <taxon>Cassia clade</taxon>
        <taxon>Senna</taxon>
    </lineage>
</organism>
<protein>
    <submittedName>
        <fullName evidence="1">Ubiquitin-associated 1</fullName>
    </submittedName>
</protein>
<dbReference type="FunFam" id="1.20.120.1920:FF:000003">
    <property type="entry name" value="Ubiquitin-associated/translation elongation factor EF1B protein"/>
    <property type="match status" value="1"/>
</dbReference>
<sequence length="219" mass="23971">MDYDFRTISGPSLDAQVPMYRSSTSSSPPTHPMYAPPSYPNVGQQHAHAAVARPSSHPHHGVFLMEFAAGLGIRVAIKPEFRITPPPHLLPHAGDIPRSNFQFDFELEKKILAEAEKENPNWTRFGSEILPPKVAESTSPMGSVSDPIVSKYIGLGLSKEAVQIAVANYGDNPTKVQEFVNGYTLLREMGFTSSNVPEVLMMNDNDTDKALAHFLNGPS</sequence>
<dbReference type="AlphaFoldDB" id="A0A834U473"/>
<evidence type="ECO:0000313" key="2">
    <source>
        <dbReference type="Proteomes" id="UP000634136"/>
    </source>
</evidence>